<dbReference type="Gene3D" id="1.25.40.20">
    <property type="entry name" value="Ankyrin repeat-containing domain"/>
    <property type="match status" value="3"/>
</dbReference>
<dbReference type="InterPro" id="IPR002110">
    <property type="entry name" value="Ankyrin_rpt"/>
</dbReference>
<dbReference type="OMA" id="HVRDWEF"/>
<reference evidence="7" key="2">
    <citation type="submission" date="2018-07" db="EMBL/GenBank/DDBJ databases">
        <authorList>
            <person name="Quirk P.G."/>
            <person name="Krulwich T.A."/>
        </authorList>
    </citation>
    <scope>NUCLEOTIDE SEQUENCE</scope>
</reference>
<evidence type="ECO:0000256" key="2">
    <source>
        <dbReference type="ARBA" id="ARBA00023043"/>
    </source>
</evidence>
<feature type="repeat" description="ANK" evidence="3">
    <location>
        <begin position="106"/>
        <end position="134"/>
    </location>
</feature>
<dbReference type="GO" id="GO:0035556">
    <property type="term" value="P:intracellular signal transduction"/>
    <property type="evidence" value="ECO:0007669"/>
    <property type="project" value="InterPro"/>
</dbReference>
<dbReference type="PROSITE" id="PS50225">
    <property type="entry name" value="SOCS"/>
    <property type="match status" value="1"/>
</dbReference>
<dbReference type="InterPro" id="IPR036036">
    <property type="entry name" value="SOCS_box-like_dom_sf"/>
</dbReference>
<organism evidence="7">
    <name type="scientific">Culicoides sonorensis</name>
    <name type="common">Biting midge</name>
    <dbReference type="NCBI Taxonomy" id="179676"/>
    <lineage>
        <taxon>Eukaryota</taxon>
        <taxon>Metazoa</taxon>
        <taxon>Ecdysozoa</taxon>
        <taxon>Arthropoda</taxon>
        <taxon>Hexapoda</taxon>
        <taxon>Insecta</taxon>
        <taxon>Pterygota</taxon>
        <taxon>Neoptera</taxon>
        <taxon>Endopterygota</taxon>
        <taxon>Diptera</taxon>
        <taxon>Nematocera</taxon>
        <taxon>Chironomoidea</taxon>
        <taxon>Ceratopogonidae</taxon>
        <taxon>Ceratopogoninae</taxon>
        <taxon>Culicoides</taxon>
        <taxon>Monoculicoides</taxon>
    </lineage>
</organism>
<evidence type="ECO:0000256" key="1">
    <source>
        <dbReference type="ARBA" id="ARBA00022737"/>
    </source>
</evidence>
<evidence type="ECO:0000256" key="3">
    <source>
        <dbReference type="PROSITE-ProRule" id="PRU00023"/>
    </source>
</evidence>
<dbReference type="Pfam" id="PF07525">
    <property type="entry name" value="SOCS_box"/>
    <property type="match status" value="1"/>
</dbReference>
<gene>
    <name evidence="7" type="primary">CSON009532</name>
</gene>
<evidence type="ECO:0000256" key="4">
    <source>
        <dbReference type="SAM" id="MobiDB-lite"/>
    </source>
</evidence>
<proteinExistence type="predicted"/>
<dbReference type="SMART" id="SM00248">
    <property type="entry name" value="ANK"/>
    <property type="match status" value="9"/>
</dbReference>
<protein>
    <submittedName>
        <fullName evidence="7">CSON009532 protein</fullName>
    </submittedName>
</protein>
<accession>A0A336LPB9</accession>
<dbReference type="InterPro" id="IPR036770">
    <property type="entry name" value="Ankyrin_rpt-contain_sf"/>
</dbReference>
<keyword evidence="2 3" id="KW-0040">ANK repeat</keyword>
<dbReference type="InterPro" id="IPR001496">
    <property type="entry name" value="SOCS_box"/>
</dbReference>
<dbReference type="CDD" id="cd03716">
    <property type="entry name" value="SOCS_ASB_like"/>
    <property type="match status" value="1"/>
</dbReference>
<dbReference type="Gene3D" id="1.10.750.20">
    <property type="entry name" value="SOCS box"/>
    <property type="match status" value="1"/>
</dbReference>
<sequence>MGNNLSQIFRSGSALLSNRDGHKVSEGTADKVHTIFDCLRANPKHSVQRLEALLLQIPKYENIMAVHDEGGYNLLQKCVGLNHIEMVRWLLNRYKPDVNRSPCSLPLHIACLKGYEECVELLLKYGARIDTEARMCFPGAHSHNCEESGKYKGSQDDCDVRQNTKLQNALCYTLDGDHINVLNILSQKLEEPWVPFRNNRKPLLHLACEKGAWRCVQHLVVTRSDEINLIKDEYYPIHQAVLHDGRFLELLINHGAETTVRTCTQQMTLLHVVILATKKSAEDTLNTLRILLERGCKELINAPDSLGNTPLHALIVRYALEEAKYGYDKWNKWDILHLVRFFLQNGAKQSINQTGNSALACVFRHIRDWEVCYELLNMLIKEDGDPNIVGRDGSVPLMVCLVPLINKDPLHHFTHSMKVCYLNCIRILLQHGANPNCSYRSNLTPLHVLIFTVSENFTLNCDIQKQTNFDFIKNILILLLQHGLDCNITSQNILQSVLEMLQNVRLQSVALDMACVYELSLVLLQYGADPSICLSNRIASGNNYLALNDFLLEFDRGRSSGTHRGTEPNSSASTTNGNDSLRNSFRNNAKNYLLFYFIMLIMRKEFILFDTQQTYSRIIHLFYVSMKHEPLYNCLRSLHNLFIVQVPNRSIENLSNIISTLYRKPRTLKQIARVCIYEQLNRKLAQNINQLHLPPPLKDYMLNFDL</sequence>
<dbReference type="PROSITE" id="PS50088">
    <property type="entry name" value="ANK_REPEAT"/>
    <property type="match status" value="1"/>
</dbReference>
<evidence type="ECO:0000313" key="7">
    <source>
        <dbReference type="EMBL" id="SSX18399.1"/>
    </source>
</evidence>
<evidence type="ECO:0000313" key="6">
    <source>
        <dbReference type="EMBL" id="SSW98013.1"/>
    </source>
</evidence>
<feature type="region of interest" description="Disordered" evidence="4">
    <location>
        <begin position="560"/>
        <end position="580"/>
    </location>
</feature>
<name>A0A336LPB9_CULSO</name>
<dbReference type="Pfam" id="PF12796">
    <property type="entry name" value="Ank_2"/>
    <property type="match status" value="1"/>
</dbReference>
<dbReference type="PROSITE" id="PS50297">
    <property type="entry name" value="ANK_REP_REGION"/>
    <property type="match status" value="1"/>
</dbReference>
<dbReference type="SUPFAM" id="SSF48403">
    <property type="entry name" value="Ankyrin repeat"/>
    <property type="match status" value="1"/>
</dbReference>
<dbReference type="PANTHER" id="PTHR24198">
    <property type="entry name" value="ANKYRIN REPEAT AND PROTEIN KINASE DOMAIN-CONTAINING PROTEIN"/>
    <property type="match status" value="1"/>
</dbReference>
<dbReference type="SUPFAM" id="SSF158235">
    <property type="entry name" value="SOCS box-like"/>
    <property type="match status" value="1"/>
</dbReference>
<dbReference type="PANTHER" id="PTHR24198:SF165">
    <property type="entry name" value="ANKYRIN REPEAT-CONTAINING PROTEIN-RELATED"/>
    <property type="match status" value="1"/>
</dbReference>
<dbReference type="AlphaFoldDB" id="A0A336LPB9"/>
<reference evidence="6" key="1">
    <citation type="submission" date="2018-04" db="EMBL/GenBank/DDBJ databases">
        <authorList>
            <person name="Go L.Y."/>
            <person name="Mitchell J.A."/>
        </authorList>
    </citation>
    <scope>NUCLEOTIDE SEQUENCE</scope>
    <source>
        <tissue evidence="6">Whole organism</tissue>
    </source>
</reference>
<evidence type="ECO:0000259" key="5">
    <source>
        <dbReference type="PROSITE" id="PS50225"/>
    </source>
</evidence>
<dbReference type="EMBL" id="UFQT01000037">
    <property type="protein sequence ID" value="SSX18399.1"/>
    <property type="molecule type" value="Genomic_DNA"/>
</dbReference>
<dbReference type="EMBL" id="UFQS01000037">
    <property type="protein sequence ID" value="SSW98013.1"/>
    <property type="molecule type" value="Genomic_DNA"/>
</dbReference>
<dbReference type="SMART" id="SM00969">
    <property type="entry name" value="SOCS_box"/>
    <property type="match status" value="1"/>
</dbReference>
<dbReference type="VEuPathDB" id="VectorBase:CSON009532"/>
<keyword evidence="1" id="KW-0677">Repeat</keyword>
<feature type="domain" description="SOCS box" evidence="5">
    <location>
        <begin position="653"/>
        <end position="706"/>
    </location>
</feature>